<sequence length="186" mass="21421">MNKPFWKLNENIRANEVRLIGRDGKQIGVVSIREALEAAKKEKLDLIEIAPNAKPVVVKIADFGKFRYQEEKRFKKENKKAKPAELKEIRFSPFMGKADFETRKSRVKQFLEDGNKVKIVVVFKGRHMGKTDFGYKLIEKLIVEFRERIVVDMAPKMLGRHLSAIISPVKKKVAKNAEAKNTQVNN</sequence>
<keyword evidence="4" id="KW-0963">Cytoplasm</keyword>
<evidence type="ECO:0000256" key="4">
    <source>
        <dbReference type="HAMAP-Rule" id="MF_00080"/>
    </source>
</evidence>
<comment type="function">
    <text evidence="4">IF-3 binds to the 30S ribosomal subunit and shifts the equilibrium between 70S ribosomes and their 50S and 30S subunits in favor of the free subunits, thus enhancing the availability of 30S subunits on which protein synthesis initiation begins.</text>
</comment>
<dbReference type="InterPro" id="IPR036787">
    <property type="entry name" value="T_IF-3_N_sf"/>
</dbReference>
<dbReference type="GO" id="GO:0032790">
    <property type="term" value="P:ribosome disassembly"/>
    <property type="evidence" value="ECO:0007669"/>
    <property type="project" value="TreeGrafter"/>
</dbReference>
<dbReference type="InterPro" id="IPR036788">
    <property type="entry name" value="T_IF-3_C_sf"/>
</dbReference>
<feature type="domain" description="Translation initiation factor 3 N-terminal" evidence="7">
    <location>
        <begin position="8"/>
        <end position="76"/>
    </location>
</feature>
<proteinExistence type="inferred from homology"/>
<dbReference type="GO" id="GO:0043022">
    <property type="term" value="F:ribosome binding"/>
    <property type="evidence" value="ECO:0007669"/>
    <property type="project" value="TreeGrafter"/>
</dbReference>
<comment type="caution">
    <text evidence="8">The sequence shown here is derived from an EMBL/GenBank/DDBJ whole genome shotgun (WGS) entry which is preliminary data.</text>
</comment>
<evidence type="ECO:0000256" key="3">
    <source>
        <dbReference type="ARBA" id="ARBA00022917"/>
    </source>
</evidence>
<dbReference type="HAMAP" id="MF_00080">
    <property type="entry name" value="IF_3"/>
    <property type="match status" value="1"/>
</dbReference>
<dbReference type="GO" id="GO:0003743">
    <property type="term" value="F:translation initiation factor activity"/>
    <property type="evidence" value="ECO:0007669"/>
    <property type="project" value="UniProtKB-UniRule"/>
</dbReference>
<accession>A0A1F8ARH1</accession>
<evidence type="ECO:0000313" key="9">
    <source>
        <dbReference type="Proteomes" id="UP000178603"/>
    </source>
</evidence>
<feature type="domain" description="Translation initiation factor 3 C-terminal" evidence="6">
    <location>
        <begin position="85"/>
        <end position="168"/>
    </location>
</feature>
<dbReference type="Gene3D" id="3.30.110.10">
    <property type="entry name" value="Translation initiation factor 3 (IF-3), C-terminal domain"/>
    <property type="match status" value="1"/>
</dbReference>
<comment type="similarity">
    <text evidence="1 4">Belongs to the IF-3 family.</text>
</comment>
<dbReference type="InterPro" id="IPR001288">
    <property type="entry name" value="Translation_initiation_fac_3"/>
</dbReference>
<dbReference type="PANTHER" id="PTHR10938">
    <property type="entry name" value="TRANSLATION INITIATION FACTOR IF-3"/>
    <property type="match status" value="1"/>
</dbReference>
<dbReference type="NCBIfam" id="TIGR00168">
    <property type="entry name" value="infC"/>
    <property type="match status" value="1"/>
</dbReference>
<reference evidence="8 9" key="1">
    <citation type="journal article" date="2016" name="Nat. Commun.">
        <title>Thousands of microbial genomes shed light on interconnected biogeochemical processes in an aquifer system.</title>
        <authorList>
            <person name="Anantharaman K."/>
            <person name="Brown C.T."/>
            <person name="Hug L.A."/>
            <person name="Sharon I."/>
            <person name="Castelle C.J."/>
            <person name="Probst A.J."/>
            <person name="Thomas B.C."/>
            <person name="Singh A."/>
            <person name="Wilkins M.J."/>
            <person name="Karaoz U."/>
            <person name="Brodie E.L."/>
            <person name="Williams K.H."/>
            <person name="Hubbard S.S."/>
            <person name="Banfield J.F."/>
        </authorList>
    </citation>
    <scope>NUCLEOTIDE SEQUENCE [LARGE SCALE GENOMIC DNA]</scope>
</reference>
<keyword evidence="3 4" id="KW-0648">Protein biosynthesis</keyword>
<evidence type="ECO:0000259" key="7">
    <source>
        <dbReference type="Pfam" id="PF05198"/>
    </source>
</evidence>
<dbReference type="EMBL" id="MGGW01000017">
    <property type="protein sequence ID" value="OGM54210.1"/>
    <property type="molecule type" value="Genomic_DNA"/>
</dbReference>
<dbReference type="Pfam" id="PF00707">
    <property type="entry name" value="IF3_C"/>
    <property type="match status" value="1"/>
</dbReference>
<comment type="subunit">
    <text evidence="4">Monomer.</text>
</comment>
<dbReference type="InterPro" id="IPR019815">
    <property type="entry name" value="Translation_initiation_fac_3_C"/>
</dbReference>
<keyword evidence="2 4" id="KW-0396">Initiation factor</keyword>
<dbReference type="InterPro" id="IPR019814">
    <property type="entry name" value="Translation_initiation_fac_3_N"/>
</dbReference>
<evidence type="ECO:0000256" key="2">
    <source>
        <dbReference type="ARBA" id="ARBA00022540"/>
    </source>
</evidence>
<comment type="subcellular location">
    <subcellularLocation>
        <location evidence="4">Cytoplasm</location>
    </subcellularLocation>
</comment>
<evidence type="ECO:0000313" key="8">
    <source>
        <dbReference type="EMBL" id="OGM54210.1"/>
    </source>
</evidence>
<name>A0A1F8ARH1_9BACT</name>
<dbReference type="Pfam" id="PF05198">
    <property type="entry name" value="IF3_N"/>
    <property type="match status" value="1"/>
</dbReference>
<evidence type="ECO:0000256" key="1">
    <source>
        <dbReference type="ARBA" id="ARBA00005439"/>
    </source>
</evidence>
<dbReference type="FunFam" id="3.10.20.80:FF:000001">
    <property type="entry name" value="Translation initiation factor IF-3"/>
    <property type="match status" value="1"/>
</dbReference>
<dbReference type="SUPFAM" id="SSF55200">
    <property type="entry name" value="Translation initiation factor IF3, C-terminal domain"/>
    <property type="match status" value="1"/>
</dbReference>
<protein>
    <recommendedName>
        <fullName evidence="4 5">Translation initiation factor IF-3</fullName>
    </recommendedName>
</protein>
<evidence type="ECO:0000259" key="6">
    <source>
        <dbReference type="Pfam" id="PF00707"/>
    </source>
</evidence>
<dbReference type="GO" id="GO:0005829">
    <property type="term" value="C:cytosol"/>
    <property type="evidence" value="ECO:0007669"/>
    <property type="project" value="TreeGrafter"/>
</dbReference>
<dbReference type="GO" id="GO:0016020">
    <property type="term" value="C:membrane"/>
    <property type="evidence" value="ECO:0007669"/>
    <property type="project" value="TreeGrafter"/>
</dbReference>
<evidence type="ECO:0000256" key="5">
    <source>
        <dbReference type="NCBIfam" id="TIGR00168"/>
    </source>
</evidence>
<dbReference type="AlphaFoldDB" id="A0A1F8ARH1"/>
<dbReference type="PANTHER" id="PTHR10938:SF0">
    <property type="entry name" value="TRANSLATION INITIATION FACTOR IF-3, MITOCHONDRIAL"/>
    <property type="match status" value="1"/>
</dbReference>
<dbReference type="Proteomes" id="UP000178603">
    <property type="component" value="Unassembled WGS sequence"/>
</dbReference>
<dbReference type="SUPFAM" id="SSF54364">
    <property type="entry name" value="Translation initiation factor IF3, N-terminal domain"/>
    <property type="match status" value="1"/>
</dbReference>
<organism evidence="8 9">
    <name type="scientific">Candidatus Woesebacteria bacterium RIFCSPHIGHO2_12_FULL_41_24</name>
    <dbReference type="NCBI Taxonomy" id="1802510"/>
    <lineage>
        <taxon>Bacteria</taxon>
        <taxon>Candidatus Woeseibacteriota</taxon>
    </lineage>
</organism>
<gene>
    <name evidence="4" type="primary">infC</name>
    <name evidence="8" type="ORF">A3E44_00830</name>
</gene>
<dbReference type="Gene3D" id="3.10.20.80">
    <property type="entry name" value="Translation initiation factor 3 (IF-3), N-terminal domain"/>
    <property type="match status" value="1"/>
</dbReference>